<reference evidence="2" key="1">
    <citation type="submission" date="2018-02" db="EMBL/GenBank/DDBJ databases">
        <title>Rhizophora mucronata_Transcriptome.</title>
        <authorList>
            <person name="Meera S.P."/>
            <person name="Sreeshan A."/>
            <person name="Augustine A."/>
        </authorList>
    </citation>
    <scope>NUCLEOTIDE SEQUENCE</scope>
    <source>
        <tissue evidence="2">Leaf</tissue>
    </source>
</reference>
<feature type="compositionally biased region" description="Polar residues" evidence="1">
    <location>
        <begin position="384"/>
        <end position="393"/>
    </location>
</feature>
<dbReference type="PANTHER" id="PTHR46993">
    <property type="entry name" value="MYB TRANSCRIPTION FACTOR"/>
    <property type="match status" value="1"/>
</dbReference>
<evidence type="ECO:0000256" key="1">
    <source>
        <dbReference type="SAM" id="MobiDB-lite"/>
    </source>
</evidence>
<accession>A0A2P2IPK3</accession>
<sequence>MDVEIKRWILEFLLRQPISDLLAKKILANIYVPESHVDRRLKKTLILRSIVSEIGEGSVSETILDSLESLEELDRKEGIKITDSMKAAYRAVAVECAVKYLGGSPQKRRGQGRFFEAVERIWRGRIGRLEKESELVTDDLREIRDEIEAAVWDSNACKRLLERNTRNEALSLVRDYVGEAMAIMGPSFLELVARTERELKEKAEGTANACRKVGFTELAATKEDQLEKVPLKHKKVAYHSRHKGKAKIADFEELDLDTSLNKYDILPSPEVNKVQESLKSSCMDLQAVVKDPLPDALHLAETLTTQISRKILNQENLDYYRKGKDVYAFNTCIASVIFEMARKMFSHEPSLENQNGKELVVFNPAGHEASGPLQTKEDGGGMPSCSNQLNASKPSLMERNSTARTYEVQFEFFHVRWVNFCIVAYDNMQNYFSV</sequence>
<organism evidence="2">
    <name type="scientific">Rhizophora mucronata</name>
    <name type="common">Asiatic mangrove</name>
    <dbReference type="NCBI Taxonomy" id="61149"/>
    <lineage>
        <taxon>Eukaryota</taxon>
        <taxon>Viridiplantae</taxon>
        <taxon>Streptophyta</taxon>
        <taxon>Embryophyta</taxon>
        <taxon>Tracheophyta</taxon>
        <taxon>Spermatophyta</taxon>
        <taxon>Magnoliopsida</taxon>
        <taxon>eudicotyledons</taxon>
        <taxon>Gunneridae</taxon>
        <taxon>Pentapetalae</taxon>
        <taxon>rosids</taxon>
        <taxon>fabids</taxon>
        <taxon>Malpighiales</taxon>
        <taxon>Rhizophoraceae</taxon>
        <taxon>Rhizophora</taxon>
    </lineage>
</organism>
<evidence type="ECO:0000313" key="2">
    <source>
        <dbReference type="EMBL" id="MBW83160.1"/>
    </source>
</evidence>
<dbReference type="PANTHER" id="PTHR46993:SF6">
    <property type="entry name" value="MYB TRANSCRIPTION FACTOR"/>
    <property type="match status" value="1"/>
</dbReference>
<name>A0A2P2IPK3_RHIMU</name>
<feature type="region of interest" description="Disordered" evidence="1">
    <location>
        <begin position="370"/>
        <end position="393"/>
    </location>
</feature>
<dbReference type="EMBL" id="GGEC01002677">
    <property type="protein sequence ID" value="MBW83160.1"/>
    <property type="molecule type" value="Transcribed_RNA"/>
</dbReference>
<dbReference type="AlphaFoldDB" id="A0A2P2IPK3"/>
<proteinExistence type="predicted"/>
<protein>
    <submittedName>
        <fullName evidence="2">Uncharacterized protein LOC105629849</fullName>
    </submittedName>
</protein>